<dbReference type="PANTHER" id="PTHR33835">
    <property type="entry name" value="YALI0C07656P"/>
    <property type="match status" value="1"/>
</dbReference>
<comment type="caution">
    <text evidence="2">The sequence shown here is derived from an EMBL/GenBank/DDBJ whole genome shotgun (WGS) entry which is preliminary data.</text>
</comment>
<organism evidence="2 3">
    <name type="scientific">Seminavis robusta</name>
    <dbReference type="NCBI Taxonomy" id="568900"/>
    <lineage>
        <taxon>Eukaryota</taxon>
        <taxon>Sar</taxon>
        <taxon>Stramenopiles</taxon>
        <taxon>Ochrophyta</taxon>
        <taxon>Bacillariophyta</taxon>
        <taxon>Bacillariophyceae</taxon>
        <taxon>Bacillariophycidae</taxon>
        <taxon>Naviculales</taxon>
        <taxon>Naviculaceae</taxon>
        <taxon>Seminavis</taxon>
    </lineage>
</organism>
<reference evidence="2" key="1">
    <citation type="submission" date="2020-06" db="EMBL/GenBank/DDBJ databases">
        <authorList>
            <consortium name="Plant Systems Biology data submission"/>
        </authorList>
    </citation>
    <scope>NUCLEOTIDE SEQUENCE</scope>
    <source>
        <strain evidence="2">D6</strain>
    </source>
</reference>
<protein>
    <recommendedName>
        <fullName evidence="4">Metallo-beta-lactamase domain-containing protein</fullName>
    </recommendedName>
</protein>
<keyword evidence="3" id="KW-1185">Reference proteome</keyword>
<feature type="signal peptide" evidence="1">
    <location>
        <begin position="1"/>
        <end position="24"/>
    </location>
</feature>
<dbReference type="PANTHER" id="PTHR33835:SF2">
    <property type="entry name" value="LYSINE-TRNA LIGASE"/>
    <property type="match status" value="1"/>
</dbReference>
<dbReference type="AlphaFoldDB" id="A0A9N8EXB5"/>
<sequence>MEILRLLSSSLLLLLGLNLNSVGAFVPHPTNHRGQLGAVEATPVEEDGDPNSVSRRQAAELTFAAVGLGISFLGTREVDPQDYGLWGILPVGTYKKKKTIRETIVPGKLWTFDQKFGILDVQVPLRMTIVKLSDGGLFVYDPIAATAECLELVNEIVKEHGPIRHIVLGSVALEHKAYSGVFAQKFPEATIWLQKGQYSFPSNLPDSFLGFPVGRTKSMPSSPEEAPPEWNKDFDFLSLGPFISRDGAFGETVFFHRDTKTLLVTDTTVEVNEEVPPIYDADPAPLIYHARDTVTDNVPDTPEVRKKGWRRIVLFALYFNPAGIMVKDVDVALKERRPDINSDFLGIYPWDWVGDDIASFKAISGGPLVAPILQSLLLNRFPVESLDFAEKVSKWPFERIIPAHLKNNLKYTGKDYLNSFKFLTTSGVPAGYPKPVEADFKLLRDAEVGLVESGAIAEAPPLVGGEYSREEIIARTLYRCRDGICAPKAPL</sequence>
<evidence type="ECO:0000313" key="2">
    <source>
        <dbReference type="EMBL" id="CAB9527664.1"/>
    </source>
</evidence>
<dbReference type="Proteomes" id="UP001153069">
    <property type="component" value="Unassembled WGS sequence"/>
</dbReference>
<accession>A0A9N8EXB5</accession>
<dbReference type="InterPro" id="IPR025638">
    <property type="entry name" value="DUF4336"/>
</dbReference>
<dbReference type="Pfam" id="PF14234">
    <property type="entry name" value="DUF4336"/>
    <property type="match status" value="1"/>
</dbReference>
<name>A0A9N8EXB5_9STRA</name>
<feature type="chain" id="PRO_5040281504" description="Metallo-beta-lactamase domain-containing protein" evidence="1">
    <location>
        <begin position="25"/>
        <end position="491"/>
    </location>
</feature>
<proteinExistence type="predicted"/>
<dbReference type="OrthoDB" id="421671at2759"/>
<keyword evidence="1" id="KW-0732">Signal</keyword>
<evidence type="ECO:0000313" key="3">
    <source>
        <dbReference type="Proteomes" id="UP001153069"/>
    </source>
</evidence>
<evidence type="ECO:0000256" key="1">
    <source>
        <dbReference type="SAM" id="SignalP"/>
    </source>
</evidence>
<evidence type="ECO:0008006" key="4">
    <source>
        <dbReference type="Google" id="ProtNLM"/>
    </source>
</evidence>
<gene>
    <name evidence="2" type="ORF">SEMRO_2041_G312250.1</name>
</gene>
<dbReference type="EMBL" id="CAICTM010002039">
    <property type="protein sequence ID" value="CAB9527664.1"/>
    <property type="molecule type" value="Genomic_DNA"/>
</dbReference>